<dbReference type="SUPFAM" id="SSF49265">
    <property type="entry name" value="Fibronectin type III"/>
    <property type="match status" value="1"/>
</dbReference>
<evidence type="ECO:0000256" key="1">
    <source>
        <dbReference type="ARBA" id="ARBA00004167"/>
    </source>
</evidence>
<dbReference type="Pfam" id="PF00041">
    <property type="entry name" value="fn3"/>
    <property type="match status" value="2"/>
</dbReference>
<dbReference type="PROSITE" id="PS50835">
    <property type="entry name" value="IG_LIKE"/>
    <property type="match status" value="5"/>
</dbReference>
<dbReference type="Pfam" id="PF07679">
    <property type="entry name" value="I-set"/>
    <property type="match status" value="3"/>
</dbReference>
<evidence type="ECO:0000256" key="12">
    <source>
        <dbReference type="SAM" id="Phobius"/>
    </source>
</evidence>
<dbReference type="GO" id="GO:0030424">
    <property type="term" value="C:axon"/>
    <property type="evidence" value="ECO:0007669"/>
    <property type="project" value="TreeGrafter"/>
</dbReference>
<dbReference type="SMART" id="SM00060">
    <property type="entry name" value="FN3"/>
    <property type="match status" value="2"/>
</dbReference>
<dbReference type="SMART" id="SM00408">
    <property type="entry name" value="IGc2"/>
    <property type="match status" value="4"/>
</dbReference>
<feature type="non-terminal residue" evidence="15">
    <location>
        <position position="872"/>
    </location>
</feature>
<dbReference type="PANTHER" id="PTHR45080">
    <property type="entry name" value="CONTACTIN 5"/>
    <property type="match status" value="1"/>
</dbReference>
<feature type="compositionally biased region" description="Polar residues" evidence="11">
    <location>
        <begin position="859"/>
        <end position="872"/>
    </location>
</feature>
<evidence type="ECO:0000256" key="4">
    <source>
        <dbReference type="ARBA" id="ARBA00022737"/>
    </source>
</evidence>
<dbReference type="PROSITE" id="PS50853">
    <property type="entry name" value="FN3"/>
    <property type="match status" value="2"/>
</dbReference>
<dbReference type="InterPro" id="IPR013783">
    <property type="entry name" value="Ig-like_fold"/>
</dbReference>
<evidence type="ECO:0000256" key="6">
    <source>
        <dbReference type="ARBA" id="ARBA00022989"/>
    </source>
</evidence>
<feature type="domain" description="Fibronectin type-III" evidence="14">
    <location>
        <begin position="603"/>
        <end position="711"/>
    </location>
</feature>
<sequence>MRDFKRIGLLLFVAVSGYLLEIIQGAKLIINPAGDKQSQPAGKGFGLTCQGEAETTDLFSEMKWFGPKGELVEGTSGPIEVSKAGSALLLMFKSPTAEDSGMYNCSAVYDNIDRLNAGLQLVFYRDITWEDCPTKQALVISNNGKIRCRVSANPPATISWFKDGQPVNPEQYKIEVDGVQVTGVTEEDKGDYSVRAMVSQTGRFQNREIKVEVHVPPEIIELDDKLETTEGNEAVMRCQASGFPRPVYAWFDPDQKDLSTAEGHVVDADTGTLTINNVKRENRGRYTCLAKNPAGDAKRSLELTVIVKPEITVFNNYTSVENKEAKLECYATGDPLPELTIRKEGQDKPFDDEDDRVILTKGDTADEAVLTLEIQRTVRSDDGLYYCAAENKGAHVERTGHLTVEFSPVMSSTPSTSVKTWDGNPANLTCIAESIPNATITWSFQGQKIQDDEFYTIYGRSAHSNLMVRPAVERGQSVYGIYRCEAENKHGSQFINIELQEARRPSGLRNVRAAKETATTITFEFDGPGDDGGLPIRAFVVKYHEEDEPYDQPIVHEWSEGFPYVLENLKPRTAYKFRFAARNEVGIGEWSDERRIVMPAESAPEPPKFITPGGNVSMYSDRFQIRWTVPLDNGRKIDFFELRYFEAEKKNGMWRRVGEVVQKKITDWENAPSYEMNKLKSNTFYKVEVRAHNDIGFSQDATMIFQTAAGSEHDQLSNGYSGQVPSSLSTGAILAIIIAIVLVILIIVDVTCYVRYHWGLVFFLRSRVCAKPMVNEKAKEAAYEDGKGGKGDNPEKKTRTEVDNPAFDKEKEPLKVTEETEKDNDGEVANEDTPMIQSAGAKDTKASDGNTDDVKNKSPKGSKSSIAKDSLV</sequence>
<dbReference type="STRING" id="407821.A0A087TXW0"/>
<dbReference type="Proteomes" id="UP000054359">
    <property type="component" value="Unassembled WGS sequence"/>
</dbReference>
<evidence type="ECO:0000259" key="13">
    <source>
        <dbReference type="PROSITE" id="PS50835"/>
    </source>
</evidence>
<feature type="compositionally biased region" description="Basic and acidic residues" evidence="11">
    <location>
        <begin position="842"/>
        <end position="856"/>
    </location>
</feature>
<dbReference type="InterPro" id="IPR007110">
    <property type="entry name" value="Ig-like_dom"/>
</dbReference>
<dbReference type="PRINTS" id="PR01838">
    <property type="entry name" value="NCAMFAMILY"/>
</dbReference>
<dbReference type="InterPro" id="IPR050958">
    <property type="entry name" value="Cell_Adh-Cytoskel_Orgn"/>
</dbReference>
<dbReference type="InterPro" id="IPR003961">
    <property type="entry name" value="FN3_dom"/>
</dbReference>
<comment type="subcellular location">
    <subcellularLocation>
        <location evidence="1">Membrane</location>
        <topology evidence="1">Single-pass membrane protein</topology>
    </subcellularLocation>
</comment>
<dbReference type="EMBL" id="KK117255">
    <property type="protein sequence ID" value="KFM69949.1"/>
    <property type="molecule type" value="Genomic_DNA"/>
</dbReference>
<accession>A0A087TXW0</accession>
<reference evidence="15 16" key="1">
    <citation type="submission" date="2013-11" db="EMBL/GenBank/DDBJ databases">
        <title>Genome sequencing of Stegodyphus mimosarum.</title>
        <authorList>
            <person name="Bechsgaard J."/>
        </authorList>
    </citation>
    <scope>NUCLEOTIDE SEQUENCE [LARGE SCALE GENOMIC DNA]</scope>
</reference>
<organism evidence="15 16">
    <name type="scientific">Stegodyphus mimosarum</name>
    <name type="common">African social velvet spider</name>
    <dbReference type="NCBI Taxonomy" id="407821"/>
    <lineage>
        <taxon>Eukaryota</taxon>
        <taxon>Metazoa</taxon>
        <taxon>Ecdysozoa</taxon>
        <taxon>Arthropoda</taxon>
        <taxon>Chelicerata</taxon>
        <taxon>Arachnida</taxon>
        <taxon>Araneae</taxon>
        <taxon>Araneomorphae</taxon>
        <taxon>Entelegynae</taxon>
        <taxon>Eresoidea</taxon>
        <taxon>Eresidae</taxon>
        <taxon>Stegodyphus</taxon>
    </lineage>
</organism>
<dbReference type="Gene3D" id="2.60.40.10">
    <property type="entry name" value="Immunoglobulins"/>
    <property type="match status" value="6"/>
</dbReference>
<dbReference type="GO" id="GO:0043025">
    <property type="term" value="C:neuronal cell body"/>
    <property type="evidence" value="ECO:0007669"/>
    <property type="project" value="TreeGrafter"/>
</dbReference>
<feature type="compositionally biased region" description="Basic and acidic residues" evidence="11">
    <location>
        <begin position="779"/>
        <end position="825"/>
    </location>
</feature>
<evidence type="ECO:0000313" key="15">
    <source>
        <dbReference type="EMBL" id="KFM69949.1"/>
    </source>
</evidence>
<dbReference type="PANTHER" id="PTHR45080:SF8">
    <property type="entry name" value="IG-LIKE DOMAIN-CONTAINING PROTEIN"/>
    <property type="match status" value="1"/>
</dbReference>
<dbReference type="GO" id="GO:0005886">
    <property type="term" value="C:plasma membrane"/>
    <property type="evidence" value="ECO:0007669"/>
    <property type="project" value="TreeGrafter"/>
</dbReference>
<dbReference type="CDD" id="cd00063">
    <property type="entry name" value="FN3"/>
    <property type="match status" value="2"/>
</dbReference>
<dbReference type="FunFam" id="2.60.40.10:FF:000032">
    <property type="entry name" value="palladin isoform X1"/>
    <property type="match status" value="1"/>
</dbReference>
<keyword evidence="16" id="KW-1185">Reference proteome</keyword>
<dbReference type="AlphaFoldDB" id="A0A087TXW0"/>
<keyword evidence="5" id="KW-0130">Cell adhesion</keyword>
<keyword evidence="9" id="KW-0325">Glycoprotein</keyword>
<proteinExistence type="predicted"/>
<keyword evidence="6 12" id="KW-1133">Transmembrane helix</keyword>
<feature type="domain" description="Ig-like" evidence="13">
    <location>
        <begin position="309"/>
        <end position="403"/>
    </location>
</feature>
<keyword evidence="4" id="KW-0677">Repeat</keyword>
<evidence type="ECO:0000256" key="3">
    <source>
        <dbReference type="ARBA" id="ARBA00022729"/>
    </source>
</evidence>
<feature type="region of interest" description="Disordered" evidence="11">
    <location>
        <begin position="779"/>
        <end position="872"/>
    </location>
</feature>
<dbReference type="CDD" id="cd00096">
    <property type="entry name" value="Ig"/>
    <property type="match status" value="1"/>
</dbReference>
<evidence type="ECO:0000313" key="16">
    <source>
        <dbReference type="Proteomes" id="UP000054359"/>
    </source>
</evidence>
<protein>
    <submittedName>
        <fullName evidence="15">Fasciclin-2</fullName>
    </submittedName>
</protein>
<keyword evidence="2 12" id="KW-0812">Transmembrane</keyword>
<keyword evidence="7 12" id="KW-0472">Membrane</keyword>
<dbReference type="InterPro" id="IPR009138">
    <property type="entry name" value="Neural_cell_adh"/>
</dbReference>
<dbReference type="GO" id="GO:0007156">
    <property type="term" value="P:homophilic cell adhesion via plasma membrane adhesion molecules"/>
    <property type="evidence" value="ECO:0007669"/>
    <property type="project" value="TreeGrafter"/>
</dbReference>
<evidence type="ECO:0000256" key="11">
    <source>
        <dbReference type="SAM" id="MobiDB-lite"/>
    </source>
</evidence>
<keyword evidence="3" id="KW-0732">Signal</keyword>
<dbReference type="InterPro" id="IPR036179">
    <property type="entry name" value="Ig-like_dom_sf"/>
</dbReference>
<dbReference type="InterPro" id="IPR013098">
    <property type="entry name" value="Ig_I-set"/>
</dbReference>
<feature type="transmembrane region" description="Helical" evidence="12">
    <location>
        <begin position="732"/>
        <end position="756"/>
    </location>
</feature>
<evidence type="ECO:0000259" key="14">
    <source>
        <dbReference type="PROSITE" id="PS50853"/>
    </source>
</evidence>
<dbReference type="GO" id="GO:0050808">
    <property type="term" value="P:synapse organization"/>
    <property type="evidence" value="ECO:0007669"/>
    <property type="project" value="TreeGrafter"/>
</dbReference>
<evidence type="ECO:0000256" key="8">
    <source>
        <dbReference type="ARBA" id="ARBA00023157"/>
    </source>
</evidence>
<dbReference type="InterPro" id="IPR036116">
    <property type="entry name" value="FN3_sf"/>
</dbReference>
<dbReference type="SUPFAM" id="SSF48726">
    <property type="entry name" value="Immunoglobulin"/>
    <property type="match status" value="5"/>
</dbReference>
<feature type="domain" description="Ig-like" evidence="13">
    <location>
        <begin position="408"/>
        <end position="500"/>
    </location>
</feature>
<evidence type="ECO:0000256" key="9">
    <source>
        <dbReference type="ARBA" id="ARBA00023180"/>
    </source>
</evidence>
<dbReference type="GO" id="GO:0008046">
    <property type="term" value="F:axon guidance receptor activity"/>
    <property type="evidence" value="ECO:0007669"/>
    <property type="project" value="TreeGrafter"/>
</dbReference>
<dbReference type="SMART" id="SM00409">
    <property type="entry name" value="IG"/>
    <property type="match status" value="5"/>
</dbReference>
<evidence type="ECO:0000256" key="5">
    <source>
        <dbReference type="ARBA" id="ARBA00022889"/>
    </source>
</evidence>
<keyword evidence="8" id="KW-1015">Disulfide bond</keyword>
<dbReference type="Pfam" id="PF13927">
    <property type="entry name" value="Ig_3"/>
    <property type="match status" value="1"/>
</dbReference>
<name>A0A087TXW0_STEMI</name>
<feature type="domain" description="Fibronectin type-III" evidence="14">
    <location>
        <begin position="504"/>
        <end position="601"/>
    </location>
</feature>
<evidence type="ECO:0000256" key="10">
    <source>
        <dbReference type="ARBA" id="ARBA00023319"/>
    </source>
</evidence>
<gene>
    <name evidence="15" type="ORF">X975_13833</name>
</gene>
<keyword evidence="10" id="KW-0393">Immunoglobulin domain</keyword>
<evidence type="ECO:0000256" key="7">
    <source>
        <dbReference type="ARBA" id="ARBA00023136"/>
    </source>
</evidence>
<dbReference type="InterPro" id="IPR003598">
    <property type="entry name" value="Ig_sub2"/>
</dbReference>
<dbReference type="InterPro" id="IPR003599">
    <property type="entry name" value="Ig_sub"/>
</dbReference>
<feature type="domain" description="Ig-like" evidence="13">
    <location>
        <begin position="133"/>
        <end position="210"/>
    </location>
</feature>
<evidence type="ECO:0000256" key="2">
    <source>
        <dbReference type="ARBA" id="ARBA00022692"/>
    </source>
</evidence>
<dbReference type="OrthoDB" id="10056271at2759"/>
<feature type="domain" description="Ig-like" evidence="13">
    <location>
        <begin position="217"/>
        <end position="304"/>
    </location>
</feature>
<dbReference type="OMA" id="ILQPLQW"/>
<feature type="domain" description="Ig-like" evidence="13">
    <location>
        <begin position="26"/>
        <end position="107"/>
    </location>
</feature>